<organism evidence="1 2">
    <name type="scientific">Paenibacillus selenitireducens</name>
    <dbReference type="NCBI Taxonomy" id="1324314"/>
    <lineage>
        <taxon>Bacteria</taxon>
        <taxon>Bacillati</taxon>
        <taxon>Bacillota</taxon>
        <taxon>Bacilli</taxon>
        <taxon>Bacillales</taxon>
        <taxon>Paenibacillaceae</taxon>
        <taxon>Paenibacillus</taxon>
    </lineage>
</organism>
<proteinExistence type="predicted"/>
<dbReference type="GO" id="GO:0016857">
    <property type="term" value="F:racemase and epimerase activity, acting on carbohydrates and derivatives"/>
    <property type="evidence" value="ECO:0007669"/>
    <property type="project" value="InterPro"/>
</dbReference>
<name>A0A1T2XDB7_9BACL</name>
<dbReference type="OrthoDB" id="9799608at2"/>
<dbReference type="InterPro" id="IPR011008">
    <property type="entry name" value="Dimeric_a/b-barrel"/>
</dbReference>
<sequence>MKRYGWSIKVKMDRLAEYKALHTAVWPEVLHRLKESNVQNYSIYYRDGYLFSYLEYTGQDFEKDMANMAADPNTQAWWKLTDPCQEPVNSASEGEWWATMEEVFHMD</sequence>
<comment type="caution">
    <text evidence="1">The sequence shown here is derived from an EMBL/GenBank/DDBJ whole genome shotgun (WGS) entry which is preliminary data.</text>
</comment>
<dbReference type="EMBL" id="MSZX01000005">
    <property type="protein sequence ID" value="OPA77835.1"/>
    <property type="molecule type" value="Genomic_DNA"/>
</dbReference>
<dbReference type="Proteomes" id="UP000190188">
    <property type="component" value="Unassembled WGS sequence"/>
</dbReference>
<dbReference type="Pfam" id="PF05336">
    <property type="entry name" value="rhaM"/>
    <property type="match status" value="1"/>
</dbReference>
<dbReference type="Gene3D" id="3.30.70.100">
    <property type="match status" value="1"/>
</dbReference>
<keyword evidence="2" id="KW-1185">Reference proteome</keyword>
<dbReference type="PANTHER" id="PTHR34389">
    <property type="entry name" value="L-RHAMNOSE MUTAROTASE"/>
    <property type="match status" value="1"/>
</dbReference>
<reference evidence="1 2" key="1">
    <citation type="submission" date="2017-01" db="EMBL/GenBank/DDBJ databases">
        <title>Genome analysis of Paenibacillus selenitrireducens ES3-24.</title>
        <authorList>
            <person name="Xu D."/>
            <person name="Yao R."/>
            <person name="Zheng S."/>
        </authorList>
    </citation>
    <scope>NUCLEOTIDE SEQUENCE [LARGE SCALE GENOMIC DNA]</scope>
    <source>
        <strain evidence="1 2">ES3-24</strain>
    </source>
</reference>
<dbReference type="PANTHER" id="PTHR34389:SF2">
    <property type="entry name" value="L-RHAMNOSE MUTAROTASE"/>
    <property type="match status" value="1"/>
</dbReference>
<dbReference type="AlphaFoldDB" id="A0A1T2XDB7"/>
<dbReference type="RefSeq" id="WP_078499577.1">
    <property type="nucleotide sequence ID" value="NZ_MSZX01000005.1"/>
</dbReference>
<dbReference type="SUPFAM" id="SSF54909">
    <property type="entry name" value="Dimeric alpha+beta barrel"/>
    <property type="match status" value="1"/>
</dbReference>
<dbReference type="STRING" id="1324314.BVG16_15560"/>
<gene>
    <name evidence="1" type="ORF">BVG16_15560</name>
</gene>
<evidence type="ECO:0000313" key="2">
    <source>
        <dbReference type="Proteomes" id="UP000190188"/>
    </source>
</evidence>
<accession>A0A1T2XDB7</accession>
<protein>
    <submittedName>
        <fullName evidence="1">L-rhamnose 1-epimerase</fullName>
    </submittedName>
</protein>
<dbReference type="InterPro" id="IPR008000">
    <property type="entry name" value="Rham/fucose_mutarotase"/>
</dbReference>
<evidence type="ECO:0000313" key="1">
    <source>
        <dbReference type="EMBL" id="OPA77835.1"/>
    </source>
</evidence>